<feature type="compositionally biased region" description="Polar residues" evidence="1">
    <location>
        <begin position="973"/>
        <end position="983"/>
    </location>
</feature>
<feature type="compositionally biased region" description="Polar residues" evidence="1">
    <location>
        <begin position="1465"/>
        <end position="1492"/>
    </location>
</feature>
<evidence type="ECO:0000313" key="3">
    <source>
        <dbReference type="EMBL" id="UQC80682.1"/>
    </source>
</evidence>
<evidence type="ECO:0000313" key="4">
    <source>
        <dbReference type="Proteomes" id="UP000830671"/>
    </source>
</evidence>
<keyword evidence="4" id="KW-1185">Reference proteome</keyword>
<dbReference type="RefSeq" id="XP_049142312.1">
    <property type="nucleotide sequence ID" value="XM_049285169.1"/>
</dbReference>
<protein>
    <recommendedName>
        <fullName evidence="2">F-box domain-containing protein</fullName>
    </recommendedName>
</protein>
<proteinExistence type="predicted"/>
<dbReference type="Pfam" id="PF25422">
    <property type="entry name" value="DUF7892"/>
    <property type="match status" value="1"/>
</dbReference>
<dbReference type="GeneID" id="73340179"/>
<dbReference type="SUPFAM" id="SSF81383">
    <property type="entry name" value="F-box domain"/>
    <property type="match status" value="1"/>
</dbReference>
<sequence>MAVYTARSLPPCISFVLQSTKNGTIHLSFVVRTLICSQAKRQVHFRYSVVDQGEILWKNWNSASWQTHITTFAEVPTHVKIRWESQAPWLRASIGNYLNAWRYNSTFNHHFNPFHRPFQLPSSASRHVGQPPIALSQNHVTGTERVAVALFLLTPKRPSQYHISLNPTKPWVLIGVRAIFPSGRRLLSRLSNLSQALSTLPFTVAIGNLTHHTFPVLSCVLAEAGAPSDDVKFFTPRNDCLSNVNTFGPAAMSLQGQSSRDNKRKAAQSIVEVSDTSQDLGTSKRLKLEAMRTKSPQLPGDRSLLPSGIWHRVFAFLPPRSLGTLLRVNKLFNGYLDSHSAFDNTALYPENASLFKPMKPDTVWQQSRRLHHPRMPSPLGNRTELDMWRLCCTKICQYCGVTNSIDQQQENADPWRPGLGVYGLATVFAFGVTCCGPCLLKHSVKEIDLLLSSTTPSSLIPALASVFVTPELQAIPSSTLETNVGDNKLETTKLYSTSSITAAKEQLNVVQSLGTAAVEEWLKGLGAQGKEHRIDASRWEKWAAAGGLAQMCRSVQTMGNGSIDELAQDQDHKPRKSPQTSLEDRDSEGRSRSDKTHEEAAARKALRRAEIERRAMLLDPPLPPNVVVHMPSFQAAIQITAALDENAWNTLKPKLLSQRADAERNINRGLTESRSSSIETKVETTREVTDQDWDDIQGPVRARMSKYADEIIRGSWNKGRKVNKENSPRFAAGVLLSVRSRFYADVAKDAADAIAAGRQPVVDPQGGPFTQKLTLENMKWVFDMKIKQHTESYRKELFLCNGCESHRLYGFEGVIQHYAAKHTKALSLGNIVVHWRAEWPEQPIFKPNGRSTKGSQQAAGKGTAQGHAATGPRPPQGHDTLSRSGSLLPSPVHRFPSDQVPPLSYHAPQAAPYNPLPTYSTDTSIPRAPYLPPNFGPSGAPQFYPVASPSFGPILSGPQEQPPNMLGAPYTGQPHSTLPHQGNPQPPSATPQGMPFASSYTTQLENLARIARDIWNSLSTTRDLPGPLRVYITIHHVVKRFWHKFGEPPLLRMFNDGLSNNKAMRPVRNINGLRCRSCTLGLGPPVNPERTMFSLPQLVNHFENQHIGLQQVGHRSGPGLDWTQDMILMPDVSEIPDLKAIIGGKGHKFNIVNEAVPWVFNKPNGPTQQSGAAWPLGGMMLPVMNATPGMVLKPFENQRSWVKRNNAETRSRQRKIIIEDPQRPRISHWSLLMKHTNQDASFGSQTLTLADKALGALLRQNLIERAAPFTLTVGILQVATKRIITCRQATSQTVLQHCPTKIAMGTVSKVEPLIESWSNLGMGMVVDTPKGRKRESIDTRPGPARYAPVIPHSSRAAELDSTRSSAGDPDDFSLTAALESHLAQDRDALARVPKAGLLEREVVRQERRSTARDGLPSDFPNYAEQGHMEVEVFDDARHGHSTQYMAESHGSRHTGHASEVSTYYHSPAVPQNSGRSSDNRSTTRYASATRPQSAGYEETYEIVHVRDAEGEYINRGSYSHRSHDALYGSMDQTPIPGERRDAF</sequence>
<dbReference type="EMBL" id="CP019475">
    <property type="protein sequence ID" value="UQC80682.1"/>
    <property type="molecule type" value="Genomic_DNA"/>
</dbReference>
<reference evidence="3" key="1">
    <citation type="journal article" date="2021" name="Mol. Plant Microbe Interact.">
        <title>Complete Genome Sequence of the Plant-Pathogenic Fungus Colletotrichum lupini.</title>
        <authorList>
            <person name="Baroncelli R."/>
            <person name="Pensec F."/>
            <person name="Da Lio D."/>
            <person name="Boufleur T."/>
            <person name="Vicente I."/>
            <person name="Sarrocco S."/>
            <person name="Picot A."/>
            <person name="Baraldi E."/>
            <person name="Sukno S."/>
            <person name="Thon M."/>
            <person name="Le Floch G."/>
        </authorList>
    </citation>
    <scope>NUCLEOTIDE SEQUENCE</scope>
    <source>
        <strain evidence="3">IMI 504893</strain>
    </source>
</reference>
<dbReference type="InterPro" id="IPR036047">
    <property type="entry name" value="F-box-like_dom_sf"/>
</dbReference>
<dbReference type="Proteomes" id="UP000830671">
    <property type="component" value="Chromosome 3"/>
</dbReference>
<evidence type="ECO:0000259" key="2">
    <source>
        <dbReference type="PROSITE" id="PS50181"/>
    </source>
</evidence>
<feature type="region of interest" description="Disordered" evidence="1">
    <location>
        <begin position="951"/>
        <end position="997"/>
    </location>
</feature>
<feature type="region of interest" description="Disordered" evidence="1">
    <location>
        <begin position="1520"/>
        <end position="1543"/>
    </location>
</feature>
<evidence type="ECO:0000256" key="1">
    <source>
        <dbReference type="SAM" id="MobiDB-lite"/>
    </source>
</evidence>
<dbReference type="SMART" id="SM00256">
    <property type="entry name" value="FBOX"/>
    <property type="match status" value="1"/>
</dbReference>
<organism evidence="3 4">
    <name type="scientific">Colletotrichum lupini</name>
    <dbReference type="NCBI Taxonomy" id="145971"/>
    <lineage>
        <taxon>Eukaryota</taxon>
        <taxon>Fungi</taxon>
        <taxon>Dikarya</taxon>
        <taxon>Ascomycota</taxon>
        <taxon>Pezizomycotina</taxon>
        <taxon>Sordariomycetes</taxon>
        <taxon>Hypocreomycetidae</taxon>
        <taxon>Glomerellales</taxon>
        <taxon>Glomerellaceae</taxon>
        <taxon>Colletotrichum</taxon>
        <taxon>Colletotrichum acutatum species complex</taxon>
    </lineage>
</organism>
<feature type="region of interest" description="Disordered" evidence="1">
    <location>
        <begin position="914"/>
        <end position="933"/>
    </location>
</feature>
<feature type="region of interest" description="Disordered" evidence="1">
    <location>
        <begin position="1465"/>
        <end position="1494"/>
    </location>
</feature>
<dbReference type="InterPro" id="IPR057214">
    <property type="entry name" value="DUF7892"/>
</dbReference>
<accession>A0A9Q8SNM1</accession>
<feature type="region of interest" description="Disordered" evidence="1">
    <location>
        <begin position="843"/>
        <end position="909"/>
    </location>
</feature>
<dbReference type="KEGG" id="clup:CLUP02_06166"/>
<dbReference type="CDD" id="cd09917">
    <property type="entry name" value="F-box_SF"/>
    <property type="match status" value="1"/>
</dbReference>
<gene>
    <name evidence="3" type="ORF">CLUP02_06166</name>
</gene>
<dbReference type="InterPro" id="IPR001810">
    <property type="entry name" value="F-box_dom"/>
</dbReference>
<feature type="region of interest" description="Disordered" evidence="1">
    <location>
        <begin position="565"/>
        <end position="604"/>
    </location>
</feature>
<feature type="domain" description="F-box" evidence="2">
    <location>
        <begin position="299"/>
        <end position="345"/>
    </location>
</feature>
<dbReference type="PROSITE" id="PS50181">
    <property type="entry name" value="FBOX"/>
    <property type="match status" value="1"/>
</dbReference>
<name>A0A9Q8SNM1_9PEZI</name>
<feature type="compositionally biased region" description="Polar residues" evidence="1">
    <location>
        <begin position="849"/>
        <end position="858"/>
    </location>
</feature>
<feature type="compositionally biased region" description="Basic and acidic residues" evidence="1">
    <location>
        <begin position="582"/>
        <end position="604"/>
    </location>
</feature>